<protein>
    <submittedName>
        <fullName evidence="4">Transcriptional regulator</fullName>
    </submittedName>
</protein>
<dbReference type="InterPro" id="IPR036388">
    <property type="entry name" value="WH-like_DNA-bd_sf"/>
</dbReference>
<dbReference type="PANTHER" id="PTHR18964:SF149">
    <property type="entry name" value="BIFUNCTIONAL UDP-N-ACETYLGLUCOSAMINE 2-EPIMERASE_N-ACETYLMANNOSAMINE KINASE"/>
    <property type="match status" value="1"/>
</dbReference>
<keyword evidence="3" id="KW-0119">Carbohydrate metabolism</keyword>
<dbReference type="Pfam" id="PF00480">
    <property type="entry name" value="ROK"/>
    <property type="match status" value="1"/>
</dbReference>
<comment type="similarity">
    <text evidence="2">Belongs to the ROK (NagC/XylR) family.</text>
</comment>
<dbReference type="CDD" id="cd23763">
    <property type="entry name" value="ASKHA_ATPase_ROK"/>
    <property type="match status" value="1"/>
</dbReference>
<name>A0A364K4J2_9BACL</name>
<dbReference type="OrthoDB" id="9796533at2"/>
<proteinExistence type="inferred from homology"/>
<dbReference type="EMBL" id="QJKK01000005">
    <property type="protein sequence ID" value="RAL24285.1"/>
    <property type="molecule type" value="Genomic_DNA"/>
</dbReference>
<dbReference type="SUPFAM" id="SSF53067">
    <property type="entry name" value="Actin-like ATPase domain"/>
    <property type="match status" value="1"/>
</dbReference>
<dbReference type="SUPFAM" id="SSF46785">
    <property type="entry name" value="Winged helix' DNA-binding domain"/>
    <property type="match status" value="1"/>
</dbReference>
<dbReference type="Proteomes" id="UP000251213">
    <property type="component" value="Unassembled WGS sequence"/>
</dbReference>
<evidence type="ECO:0000256" key="3">
    <source>
        <dbReference type="ARBA" id="ARBA00022629"/>
    </source>
</evidence>
<reference evidence="4 5" key="1">
    <citation type="submission" date="2018-06" db="EMBL/GenBank/DDBJ databases">
        <title>Thermoflavimicrobium daqus sp. nov., a thermophilic microbe isolated from Moutai-flavour Daqu.</title>
        <authorList>
            <person name="Wang X."/>
            <person name="Zhou H."/>
        </authorList>
    </citation>
    <scope>NUCLEOTIDE SEQUENCE [LARGE SCALE GENOMIC DNA]</scope>
    <source>
        <strain evidence="4 5">FBKL4.011</strain>
    </source>
</reference>
<comment type="function">
    <text evidence="1">Transcriptional repressor of xylose-utilizing enzymes.</text>
</comment>
<comment type="caution">
    <text evidence="4">The sequence shown here is derived from an EMBL/GenBank/DDBJ whole genome shotgun (WGS) entry which is preliminary data.</text>
</comment>
<dbReference type="Gene3D" id="1.10.10.10">
    <property type="entry name" value="Winged helix-like DNA-binding domain superfamily/Winged helix DNA-binding domain"/>
    <property type="match status" value="1"/>
</dbReference>
<organism evidence="4 5">
    <name type="scientific">Thermoflavimicrobium daqui</name>
    <dbReference type="NCBI Taxonomy" id="2137476"/>
    <lineage>
        <taxon>Bacteria</taxon>
        <taxon>Bacillati</taxon>
        <taxon>Bacillota</taxon>
        <taxon>Bacilli</taxon>
        <taxon>Bacillales</taxon>
        <taxon>Thermoactinomycetaceae</taxon>
        <taxon>Thermoflavimicrobium</taxon>
    </lineage>
</organism>
<evidence type="ECO:0000256" key="1">
    <source>
        <dbReference type="ARBA" id="ARBA00002486"/>
    </source>
</evidence>
<evidence type="ECO:0000313" key="4">
    <source>
        <dbReference type="EMBL" id="RAL24285.1"/>
    </source>
</evidence>
<dbReference type="InterPro" id="IPR036390">
    <property type="entry name" value="WH_DNA-bd_sf"/>
</dbReference>
<dbReference type="Pfam" id="PF13412">
    <property type="entry name" value="HTH_24"/>
    <property type="match status" value="1"/>
</dbReference>
<evidence type="ECO:0000313" key="5">
    <source>
        <dbReference type="Proteomes" id="UP000251213"/>
    </source>
</evidence>
<dbReference type="PANTHER" id="PTHR18964">
    <property type="entry name" value="ROK (REPRESSOR, ORF, KINASE) FAMILY"/>
    <property type="match status" value="1"/>
</dbReference>
<reference evidence="4 5" key="2">
    <citation type="submission" date="2018-06" db="EMBL/GenBank/DDBJ databases">
        <authorList>
            <person name="Zhirakovskaya E."/>
        </authorList>
    </citation>
    <scope>NUCLEOTIDE SEQUENCE [LARGE SCALE GENOMIC DNA]</scope>
    <source>
        <strain evidence="4 5">FBKL4.011</strain>
    </source>
</reference>
<dbReference type="Gene3D" id="3.30.420.40">
    <property type="match status" value="2"/>
</dbReference>
<evidence type="ECO:0000256" key="2">
    <source>
        <dbReference type="ARBA" id="ARBA00006479"/>
    </source>
</evidence>
<sequence>MLNKQAILDALKQNAPISRADLAKKTKLSRPCISSLVDEMIQEDLIHEVGVGDSSGGRKPILLEYNYLAYAVMGAVFDGTLLHMALTDLKGDLLSHEQRKLRKPLSGEELIQELKLGYMFLLEKSGFVKEKILGIGLGLPGITKKKDGTISYSPSTGWMDLPLQKEFEEQLGLPVILDNDVNMMTLGEYYKGMGIGVSNQIYMYVGTGIGAGIILHDRLYRGSKEAAGEVGYMMVGPIQTISRGEFGVFERNYSAPAIYSRAIKDIPNLEKESSIIKQLNDQIDQDNSTAMTLLEDVYQHWVYGMVNIISLLDPDLLILSGEMANIGERGIQRIRRFLSEWVPMLPDIQFATLGEQAGVIGAAFSVLEAFPNLIGKIKS</sequence>
<dbReference type="AlphaFoldDB" id="A0A364K4J2"/>
<keyword evidence="3" id="KW-0859">Xylose metabolism</keyword>
<dbReference type="GO" id="GO:0042732">
    <property type="term" value="P:D-xylose metabolic process"/>
    <property type="evidence" value="ECO:0007669"/>
    <property type="project" value="UniProtKB-KW"/>
</dbReference>
<accession>A0A364K4J2</accession>
<keyword evidence="5" id="KW-1185">Reference proteome</keyword>
<dbReference type="InterPro" id="IPR043129">
    <property type="entry name" value="ATPase_NBD"/>
</dbReference>
<dbReference type="RefSeq" id="WP_113659276.1">
    <property type="nucleotide sequence ID" value="NZ_KZ845667.1"/>
</dbReference>
<gene>
    <name evidence="4" type="ORF">DL897_09905</name>
</gene>
<dbReference type="InterPro" id="IPR000600">
    <property type="entry name" value="ROK"/>
</dbReference>